<keyword evidence="2" id="KW-1185">Reference proteome</keyword>
<dbReference type="OrthoDB" id="7490114at2759"/>
<dbReference type="KEGG" id="tnl:113508053"/>
<sequence length="492" mass="49764">MYKLLVLSSVLALVAAKPSGLGLAGLGYGAPWGAAAWGLGAHLAAPVAPLAAPVLAAPLAPAVGVAGPTVVAAPLGGAAYNYRGPVSLAPGQPASILAADGRPLDTLSVNADRAVHYTARAVDHATQAHGHLIGKRSAPLLAPAAWSHAARIDYPAALAPAALALPAAAHLGWRAPIAPLAPLGLGPLGHAGLLGPEITTQTTLTSYIMLKLVVLCTVLAAAAASAPFAPLAYTAPLAYSTALLTPFGSNYRGPLSLAPGQPANILAADGRPLDTLDVNLDRSAHFTAKALNGGLHYLKKRSAPLIAPYSSLAVAAPLAAYAAPLAYAAPVVAPSNYRGPLSLAPGQPANILAADGRPLDTLDVNLDRSAHYTAKALEGGLHYLKKRSAPFAAVTRVAYTSPLIAHSAPLAYSAPVVSHVAPISYAAAPVAHYAGGLHFIKKRSAAFAPITRVAYTAPLIAHSAPLAYSAPLVSHVAPVSYAAAPFAHYTHF</sequence>
<feature type="chain" id="PRO_5028831068" evidence="1">
    <location>
        <begin position="17"/>
        <end position="492"/>
    </location>
</feature>
<keyword evidence="1" id="KW-0732">Signal</keyword>
<gene>
    <name evidence="3" type="primary">LOC113508053</name>
</gene>
<organism evidence="2 3">
    <name type="scientific">Trichoplusia ni</name>
    <name type="common">Cabbage looper</name>
    <dbReference type="NCBI Taxonomy" id="7111"/>
    <lineage>
        <taxon>Eukaryota</taxon>
        <taxon>Metazoa</taxon>
        <taxon>Ecdysozoa</taxon>
        <taxon>Arthropoda</taxon>
        <taxon>Hexapoda</taxon>
        <taxon>Insecta</taxon>
        <taxon>Pterygota</taxon>
        <taxon>Neoptera</taxon>
        <taxon>Endopterygota</taxon>
        <taxon>Lepidoptera</taxon>
        <taxon>Glossata</taxon>
        <taxon>Ditrysia</taxon>
        <taxon>Noctuoidea</taxon>
        <taxon>Noctuidae</taxon>
        <taxon>Plusiinae</taxon>
        <taxon>Trichoplusia</taxon>
    </lineage>
</organism>
<proteinExistence type="predicted"/>
<dbReference type="GeneID" id="113508053"/>
<evidence type="ECO:0000313" key="2">
    <source>
        <dbReference type="Proteomes" id="UP000322000"/>
    </source>
</evidence>
<dbReference type="AlphaFoldDB" id="A0A7E5X4N1"/>
<protein>
    <submittedName>
        <fullName evidence="3">Uncharacterized protein LOC113508053</fullName>
    </submittedName>
</protein>
<evidence type="ECO:0000256" key="1">
    <source>
        <dbReference type="SAM" id="SignalP"/>
    </source>
</evidence>
<reference evidence="3" key="1">
    <citation type="submission" date="2025-08" db="UniProtKB">
        <authorList>
            <consortium name="RefSeq"/>
        </authorList>
    </citation>
    <scope>IDENTIFICATION</scope>
</reference>
<feature type="signal peptide" evidence="1">
    <location>
        <begin position="1"/>
        <end position="16"/>
    </location>
</feature>
<name>A0A7E5X4N1_TRINI</name>
<dbReference type="Proteomes" id="UP000322000">
    <property type="component" value="Chromosome 1"/>
</dbReference>
<dbReference type="RefSeq" id="XP_026747401.1">
    <property type="nucleotide sequence ID" value="XM_026891600.1"/>
</dbReference>
<evidence type="ECO:0000313" key="3">
    <source>
        <dbReference type="RefSeq" id="XP_026747401.1"/>
    </source>
</evidence>
<dbReference type="InParanoid" id="A0A7E5X4N1"/>
<accession>A0A7E5X4N1</accession>